<reference evidence="1 2" key="1">
    <citation type="submission" date="2013-06" db="EMBL/GenBank/DDBJ databases">
        <authorList>
            <person name="Weinstock G."/>
            <person name="Sodergren E."/>
            <person name="Clifton S."/>
            <person name="Fulton L."/>
            <person name="Fulton B."/>
            <person name="Courtney L."/>
            <person name="Fronick C."/>
            <person name="Harrison M."/>
            <person name="Strong C."/>
            <person name="Farmer C."/>
            <person name="Delahaunty K."/>
            <person name="Markovic C."/>
            <person name="Hall O."/>
            <person name="Minx P."/>
            <person name="Tomlinson C."/>
            <person name="Mitreva M."/>
            <person name="Nelson J."/>
            <person name="Hou S."/>
            <person name="Wollam A."/>
            <person name="Pepin K.H."/>
            <person name="Johnson M."/>
            <person name="Bhonagiri V."/>
            <person name="Nash W.E."/>
            <person name="Warren W."/>
            <person name="Chinwalla A."/>
            <person name="Mardis E.R."/>
            <person name="Wilson R.K."/>
        </authorList>
    </citation>
    <scope>NUCLEOTIDE SEQUENCE [LARGE SCALE GENOMIC DNA]</scope>
    <source>
        <strain evidence="1 2">ATCC 51271</strain>
    </source>
</reference>
<evidence type="ECO:0000313" key="1">
    <source>
        <dbReference type="EMBL" id="ESL03536.1"/>
    </source>
</evidence>
<dbReference type="EMBL" id="ACIL03000009">
    <property type="protein sequence ID" value="ESL03536.1"/>
    <property type="molecule type" value="Genomic_DNA"/>
</dbReference>
<keyword evidence="2" id="KW-1185">Reference proteome</keyword>
<organism evidence="1 2">
    <name type="scientific">Catonella morbi ATCC 51271</name>
    <dbReference type="NCBI Taxonomy" id="592026"/>
    <lineage>
        <taxon>Bacteria</taxon>
        <taxon>Bacillati</taxon>
        <taxon>Bacillota</taxon>
        <taxon>Clostridia</taxon>
        <taxon>Lachnospirales</taxon>
        <taxon>Lachnospiraceae</taxon>
        <taxon>Catonella</taxon>
    </lineage>
</organism>
<sequence length="42" mass="4845">MTYGVNNWGVIEKLTKNGLNSYTLNEIKPYVNLMKLKRCAIL</sequence>
<protein>
    <submittedName>
        <fullName evidence="1">Uncharacterized protein</fullName>
    </submittedName>
</protein>
<gene>
    <name evidence="1" type="ORF">GCWU0000282_001248</name>
</gene>
<accession>V2Y768</accession>
<name>V2Y768_9FIRM</name>
<dbReference type="STRING" id="592026.GCWU0000282_001248"/>
<evidence type="ECO:0000313" key="2">
    <source>
        <dbReference type="Proteomes" id="UP000018227"/>
    </source>
</evidence>
<comment type="caution">
    <text evidence="1">The sequence shown here is derived from an EMBL/GenBank/DDBJ whole genome shotgun (WGS) entry which is preliminary data.</text>
</comment>
<proteinExistence type="predicted"/>
<dbReference type="Proteomes" id="UP000018227">
    <property type="component" value="Unassembled WGS sequence"/>
</dbReference>
<dbReference type="AlphaFoldDB" id="V2Y768"/>
<dbReference type="HOGENOM" id="CLU_3249007_0_0_9"/>